<accession>A0A1H0AKL0</accession>
<feature type="binding site" evidence="10">
    <location>
        <position position="449"/>
    </location>
    <ligand>
        <name>substrate</name>
    </ligand>
</feature>
<evidence type="ECO:0000256" key="7">
    <source>
        <dbReference type="ARBA" id="ARBA00023136"/>
    </source>
</evidence>
<feature type="binding site" evidence="11">
    <location>
        <position position="508"/>
    </location>
    <ligand>
        <name>Mn(2+)</name>
        <dbReference type="ChEBI" id="CHEBI:29035"/>
    </ligand>
</feature>
<dbReference type="Gene3D" id="3.40.720.10">
    <property type="entry name" value="Alkaline Phosphatase, subunit A"/>
    <property type="match status" value="1"/>
</dbReference>
<evidence type="ECO:0000256" key="2">
    <source>
        <dbReference type="ARBA" id="ARBA00004936"/>
    </source>
</evidence>
<keyword evidence="4 8" id="KW-1003">Cell membrane</keyword>
<sequence length="663" mass="76012">MNVIQKFTRLIGKFFTHYIDFILFVIIVTLKLFLFASLSGTDFAKQDFSGYLSELFNWIFSGDPESLTELRQGIVMVSIGAVLLVSFWVLMFPRRARILTFLSLDLVLSFIIFADMVYFRYFEDLISSAVLLQAGQVGALGDSISNLFSAIDWLFFVDILLFIPIVIYIFRKVPAIKTTKKNFITRIITTFMAFIVGYTLVFFPINVFIDKGGSYLFNKTLSNMRVYEKTGLLGFHGFDIYKYINQNILENDGISAQEKDDIQDWFEERQELAQQPTDLTGIAEDKNVIVLQLEAFENNLINQKIDGQEITPNLNKLVDQSLYFNNFYHQTAAGRTSDAEFLVNTSLYPMYTGSAYISYSGNSYTALPESLKEQGYSTSVFHAYKKSFWNRYLMYPSLGVDTFYSLDTFEKDDPLGWSISDKSMLRQSVEQMKDFEQPFYSMLITLTSHHPYDIPESYKELEIESIGDKTYRNYLQSAHYVDEAVGEFINLLKEEGLWEESVVVIYGDHDSALLKDEGETAEFLGYEDDQLGYHQNKEEVPLLIYLPNESKTGVYEQVGGQIDLGPTILDLVGIQPEERYQIGTSLFNEDDRLVVFRNGSFTTNELFYVASIDGVFENGTCYDTATGEETSLEACRPDYEKATKQLQMSDTVLRGDLIKEWTK</sequence>
<comment type="subcellular location">
    <subcellularLocation>
        <location evidence="1">Cell membrane</location>
        <topology evidence="1">Multi-pass membrane protein</topology>
    </subcellularLocation>
</comment>
<keyword evidence="15" id="KW-1185">Reference proteome</keyword>
<dbReference type="EMBL" id="FNIG01000004">
    <property type="protein sequence ID" value="SDN33663.1"/>
    <property type="molecule type" value="Genomic_DNA"/>
</dbReference>
<feature type="active site" evidence="9">
    <location>
        <position position="336"/>
    </location>
</feature>
<comment type="pathway">
    <text evidence="2">Cell wall biogenesis; lipoteichoic acid biosynthesis.</text>
</comment>
<evidence type="ECO:0000256" key="8">
    <source>
        <dbReference type="PIRNR" id="PIRNR005091"/>
    </source>
</evidence>
<comment type="similarity">
    <text evidence="3 8">Belongs to the LTA synthase family.</text>
</comment>
<feature type="transmembrane region" description="Helical" evidence="12">
    <location>
        <begin position="153"/>
        <end position="171"/>
    </location>
</feature>
<keyword evidence="7 8" id="KW-0472">Membrane</keyword>
<dbReference type="GO" id="GO:0046872">
    <property type="term" value="F:metal ion binding"/>
    <property type="evidence" value="ECO:0007669"/>
    <property type="project" value="UniProtKB-KW"/>
</dbReference>
<dbReference type="STRING" id="237069.SAMN05216498_1966"/>
<evidence type="ECO:0000256" key="12">
    <source>
        <dbReference type="SAM" id="Phobius"/>
    </source>
</evidence>
<evidence type="ECO:0000256" key="6">
    <source>
        <dbReference type="ARBA" id="ARBA00022989"/>
    </source>
</evidence>
<evidence type="ECO:0000256" key="5">
    <source>
        <dbReference type="ARBA" id="ARBA00022692"/>
    </source>
</evidence>
<dbReference type="RefSeq" id="WP_093856428.1">
    <property type="nucleotide sequence ID" value="NZ_BJVZ01000021.1"/>
</dbReference>
<dbReference type="GO" id="GO:0005886">
    <property type="term" value="C:plasma membrane"/>
    <property type="evidence" value="ECO:0007669"/>
    <property type="project" value="UniProtKB-SubCell"/>
</dbReference>
<keyword evidence="10" id="KW-0479">Metal-binding</keyword>
<dbReference type="OrthoDB" id="5901192at2"/>
<feature type="binding site" evidence="11">
    <location>
        <position position="294"/>
    </location>
    <ligand>
        <name>Mn(2+)</name>
        <dbReference type="ChEBI" id="CHEBI:29035"/>
    </ligand>
</feature>
<dbReference type="PANTHER" id="PTHR47371:SF3">
    <property type="entry name" value="PHOSPHOGLYCEROL TRANSFERASE I"/>
    <property type="match status" value="1"/>
</dbReference>
<dbReference type="PIRSF" id="PIRSF005091">
    <property type="entry name" value="Mmb_sulf_HI1246"/>
    <property type="match status" value="1"/>
</dbReference>
<evidence type="ECO:0000256" key="3">
    <source>
        <dbReference type="ARBA" id="ARBA00009983"/>
    </source>
</evidence>
<dbReference type="GO" id="GO:0016740">
    <property type="term" value="F:transferase activity"/>
    <property type="evidence" value="ECO:0007669"/>
    <property type="project" value="UniProtKB-KW"/>
</dbReference>
<dbReference type="SUPFAM" id="SSF53649">
    <property type="entry name" value="Alkaline phosphatase-like"/>
    <property type="match status" value="1"/>
</dbReference>
<feature type="binding site" evidence="11">
    <location>
        <position position="336"/>
    </location>
    <ligand>
        <name>Mn(2+)</name>
        <dbReference type="ChEBI" id="CHEBI:29035"/>
    </ligand>
</feature>
<keyword evidence="14" id="KW-0808">Transferase</keyword>
<dbReference type="PANTHER" id="PTHR47371">
    <property type="entry name" value="LIPOTEICHOIC ACID SYNTHASE"/>
    <property type="match status" value="1"/>
</dbReference>
<evidence type="ECO:0000256" key="9">
    <source>
        <dbReference type="PIRSR" id="PIRSR005091-1"/>
    </source>
</evidence>
<feature type="transmembrane region" description="Helical" evidence="12">
    <location>
        <begin position="98"/>
        <end position="119"/>
    </location>
</feature>
<feature type="binding site" evidence="11">
    <location>
        <position position="509"/>
    </location>
    <ligand>
        <name>Mn(2+)</name>
        <dbReference type="ChEBI" id="CHEBI:29035"/>
    </ligand>
</feature>
<evidence type="ECO:0000259" key="13">
    <source>
        <dbReference type="Pfam" id="PF00884"/>
    </source>
</evidence>
<feature type="domain" description="Sulfatase N-terminal" evidence="13">
    <location>
        <begin position="286"/>
        <end position="574"/>
    </location>
</feature>
<keyword evidence="5 12" id="KW-0812">Transmembrane</keyword>
<reference evidence="14 15" key="1">
    <citation type="submission" date="2016-10" db="EMBL/GenBank/DDBJ databases">
        <authorList>
            <person name="de Groot N.N."/>
        </authorList>
    </citation>
    <scope>NUCLEOTIDE SEQUENCE [LARGE SCALE GENOMIC DNA]</scope>
    <source>
        <strain evidence="14 15">CGMCC 1.3442</strain>
    </source>
</reference>
<dbReference type="InterPro" id="IPR012160">
    <property type="entry name" value="LtaS-like"/>
</dbReference>
<dbReference type="InterPro" id="IPR000917">
    <property type="entry name" value="Sulfatase_N"/>
</dbReference>
<dbReference type="CDD" id="cd16015">
    <property type="entry name" value="LTA_synthase"/>
    <property type="match status" value="1"/>
</dbReference>
<dbReference type="AlphaFoldDB" id="A0A1H0AKL0"/>
<evidence type="ECO:0000313" key="14">
    <source>
        <dbReference type="EMBL" id="SDN33663.1"/>
    </source>
</evidence>
<feature type="transmembrane region" description="Helical" evidence="12">
    <location>
        <begin position="21"/>
        <end position="40"/>
    </location>
</feature>
<dbReference type="Gene3D" id="3.30.1120.170">
    <property type="match status" value="1"/>
</dbReference>
<evidence type="ECO:0000256" key="10">
    <source>
        <dbReference type="PIRSR" id="PIRSR005091-2"/>
    </source>
</evidence>
<name>A0A1H0AKL0_9BACI</name>
<keyword evidence="6 12" id="KW-1133">Transmembrane helix</keyword>
<dbReference type="Pfam" id="PF00884">
    <property type="entry name" value="Sulfatase"/>
    <property type="match status" value="1"/>
</dbReference>
<evidence type="ECO:0000256" key="1">
    <source>
        <dbReference type="ARBA" id="ARBA00004651"/>
    </source>
</evidence>
<protein>
    <submittedName>
        <fullName evidence="14">Phosphoglycerol transferase MdoB</fullName>
    </submittedName>
</protein>
<dbReference type="InterPro" id="IPR050448">
    <property type="entry name" value="OpgB/LTA_synthase_biosynth"/>
</dbReference>
<gene>
    <name evidence="14" type="ORF">SAMN05216498_1966</name>
</gene>
<proteinExistence type="inferred from homology"/>
<dbReference type="InterPro" id="IPR017850">
    <property type="entry name" value="Alkaline_phosphatase_core_sf"/>
</dbReference>
<evidence type="ECO:0000313" key="15">
    <source>
        <dbReference type="Proteomes" id="UP000199334"/>
    </source>
</evidence>
<organism evidence="14 15">
    <name type="scientific">Tenuibacillus multivorans</name>
    <dbReference type="NCBI Taxonomy" id="237069"/>
    <lineage>
        <taxon>Bacteria</taxon>
        <taxon>Bacillati</taxon>
        <taxon>Bacillota</taxon>
        <taxon>Bacilli</taxon>
        <taxon>Bacillales</taxon>
        <taxon>Bacillaceae</taxon>
        <taxon>Tenuibacillus</taxon>
    </lineage>
</organism>
<feature type="transmembrane region" description="Helical" evidence="12">
    <location>
        <begin position="73"/>
        <end position="91"/>
    </location>
</feature>
<feature type="transmembrane region" description="Helical" evidence="12">
    <location>
        <begin position="183"/>
        <end position="209"/>
    </location>
</feature>
<evidence type="ECO:0000256" key="11">
    <source>
        <dbReference type="PIRSR" id="PIRSR005091-3"/>
    </source>
</evidence>
<evidence type="ECO:0000256" key="4">
    <source>
        <dbReference type="ARBA" id="ARBA00022475"/>
    </source>
</evidence>
<keyword evidence="10" id="KW-0464">Manganese</keyword>
<dbReference type="Proteomes" id="UP000199334">
    <property type="component" value="Unassembled WGS sequence"/>
</dbReference>